<dbReference type="Proteomes" id="UP000000270">
    <property type="component" value="Chromosome"/>
</dbReference>
<dbReference type="HOGENOM" id="CLU_045683_0_2_5"/>
<protein>
    <recommendedName>
        <fullName evidence="5">Tripartite tricarboxylate transporter substrate binding protein</fullName>
    </recommendedName>
</protein>
<reference evidence="3 4" key="5">
    <citation type="journal article" date="2010" name="Appl. Environ. Microbiol.">
        <title>phrR-like gene praR of Azorhizobium caulinodans ORS571 is essential for symbiosis with Sesbania rostrata and is involved in expression of reb genes.</title>
        <authorList>
            <person name="Akiba N."/>
            <person name="Aono T."/>
            <person name="Toyazaki H."/>
            <person name="Sato S."/>
            <person name="Oyaizu H."/>
        </authorList>
    </citation>
    <scope>NUCLEOTIDE SEQUENCE [LARGE SCALE GENOMIC DNA]</scope>
    <source>
        <strain evidence="4">ATCC 43989 / DSM 5975 / JCM 20966 / LMG 6465 / NBRC 14845 / NCIMB 13405 / ORS 571</strain>
    </source>
</reference>
<dbReference type="SUPFAM" id="SSF53850">
    <property type="entry name" value="Periplasmic binding protein-like II"/>
    <property type="match status" value="1"/>
</dbReference>
<dbReference type="EMBL" id="AP009384">
    <property type="protein sequence ID" value="BAF86554.1"/>
    <property type="molecule type" value="Genomic_DNA"/>
</dbReference>
<reference evidence="3 4" key="4">
    <citation type="journal article" date="2009" name="Appl. Environ. Microbiol.">
        <title>Comparative genome-wide transcriptional profiling of Azorhizobium caulinodans ORS571 grown under free-living and symbiotic conditions.</title>
        <authorList>
            <person name="Tsukada S."/>
            <person name="Aono T."/>
            <person name="Akiba N."/>
            <person name="Lee KB."/>
            <person name="Liu CT."/>
            <person name="Toyazaki H."/>
            <person name="Oyaizu H."/>
        </authorList>
    </citation>
    <scope>NUCLEOTIDE SEQUENCE [LARGE SCALE GENOMIC DNA]</scope>
    <source>
        <strain evidence="4">ATCC 43989 / DSM 5975 / JCM 20966 / LMG 6465 / NBRC 14845 / NCIMB 13405 / ORS 571</strain>
    </source>
</reference>
<evidence type="ECO:0000313" key="3">
    <source>
        <dbReference type="EMBL" id="BAF86554.1"/>
    </source>
</evidence>
<reference evidence="3 4" key="3">
    <citation type="journal article" date="2008" name="BMC Genomics">
        <title>The genome of the versatile nitrogen fixer Azorhizobium caulinodans ORS571.</title>
        <authorList>
            <person name="Lee KB."/>
            <person name="Backer P.D."/>
            <person name="Aono T."/>
            <person name="Liu CT."/>
            <person name="Suzuki S."/>
            <person name="Suzuki T."/>
            <person name="Kaneko T."/>
            <person name="Yamada M."/>
            <person name="Tabata S."/>
            <person name="Kupfer D.M."/>
            <person name="Najar F.Z."/>
            <person name="Wiley G.B."/>
            <person name="Roe B."/>
            <person name="Binnewies T.T."/>
            <person name="Ussery D.W."/>
            <person name="D'Haeze W."/>
            <person name="Herder J.D."/>
            <person name="Gevers D."/>
            <person name="Vereecke D."/>
            <person name="Holsters M."/>
            <person name="Oyaizu H."/>
        </authorList>
    </citation>
    <scope>NUCLEOTIDE SEQUENCE [LARGE SCALE GENOMIC DNA]</scope>
    <source>
        <strain evidence="4">ATCC 43989 / DSM 5975 / JCM 20966 / LMG 6465 / NBRC 14845 / NCIMB 13405 / ORS 571</strain>
    </source>
</reference>
<sequence length="360" mass="38410">MFSFGRSVRERGKGTASARPKRNGCPMAGHLRRISACLLLGLLLWAGLDVRLGETAVRAQDFPKRAITLVVPRPAGGMSERLAELLAPPLSRAFGVPVNIRLMPGDMGGEGARYVVAAPADGYTLMVAPSTLLLFDPTTLPNLGFVPERDLDPVLLAIRMPTVLVVQPAVEARSLSELEAEIRAKPDLVFGASAKGSINDLLAAEMFRRARMPRNITYLGGGGAVEAALLKGQVQASFQEASISADDIDRALVRALAITGDERSPRLPGVPTFAELGAPEMNVFTWQAVVAPAGLKEDVRAALENGLKTALLDRTVVTAMQAIGAEVVAAGSRQLSRVLTEERVRWRELGTADPYSATTR</sequence>
<reference evidence="4" key="2">
    <citation type="submission" date="2007-04" db="EMBL/GenBank/DDBJ databases">
        <title>Complete genome sequence of the nitrogen-fixing bacterium Azorhizobium caulinodans ORS571.</title>
        <authorList>
            <person name="Lee K.B."/>
            <person name="Backer P.D."/>
            <person name="Aono T."/>
            <person name="Liu C.T."/>
            <person name="Suzuki S."/>
            <person name="Suzuki T."/>
            <person name="Kaneko T."/>
            <person name="Yamada M."/>
            <person name="Tabata S."/>
            <person name="Kupfer D.M."/>
            <person name="Najar F.Z."/>
            <person name="Wiley G.B."/>
            <person name="Roe B."/>
            <person name="Binnewies T."/>
            <person name="Ussery D."/>
            <person name="Vereecke D."/>
            <person name="Gevers D."/>
            <person name="Holsters M."/>
            <person name="Oyaizu H."/>
        </authorList>
    </citation>
    <scope>NUCLEOTIDE SEQUENCE [LARGE SCALE GENOMIC DNA]</scope>
    <source>
        <strain evidence="4">ATCC 43989 / DSM 5975 / JCM 20966 / LMG 6465 / NBRC 14845 / NCIMB 13405 / ORS 571</strain>
    </source>
</reference>
<dbReference type="Pfam" id="PF03401">
    <property type="entry name" value="TctC"/>
    <property type="match status" value="1"/>
</dbReference>
<reference evidence="3 4" key="1">
    <citation type="journal article" date="2007" name="Appl. Environ. Microbiol.">
        <title>Rhizobial factors required for stem nodule maturation and maintenance in Sesbania rostrata-Azorhizobium caulinodans ORS571 symbiosis.</title>
        <authorList>
            <person name="Suzuki S."/>
            <person name="Aono T."/>
            <person name="Lee KB."/>
            <person name="Suzuki T."/>
            <person name="Liu CT."/>
            <person name="Miwa H."/>
            <person name="Wakao S."/>
            <person name="Iki T."/>
            <person name="Oyaizu H."/>
        </authorList>
    </citation>
    <scope>NUCLEOTIDE SEQUENCE [LARGE SCALE GENOMIC DNA]</scope>
    <source>
        <strain evidence="4">ATCC 43989 / DSM 5975 / JCM 20966 / LMG 6465 / NBRC 14845 / NCIMB 13405 / ORS 571</strain>
    </source>
</reference>
<dbReference type="PANTHER" id="PTHR42928:SF5">
    <property type="entry name" value="BLR1237 PROTEIN"/>
    <property type="match status" value="1"/>
</dbReference>
<gene>
    <name evidence="3" type="ordered locus">AZC_0556</name>
</gene>
<evidence type="ECO:0000256" key="2">
    <source>
        <dbReference type="SAM" id="MobiDB-lite"/>
    </source>
</evidence>
<evidence type="ECO:0000313" key="4">
    <source>
        <dbReference type="Proteomes" id="UP000000270"/>
    </source>
</evidence>
<feature type="region of interest" description="Disordered" evidence="2">
    <location>
        <begin position="1"/>
        <end position="22"/>
    </location>
</feature>
<proteinExistence type="inferred from homology"/>
<comment type="similarity">
    <text evidence="1">Belongs to the UPF0065 (bug) family.</text>
</comment>
<dbReference type="eggNOG" id="COG3181">
    <property type="taxonomic scope" value="Bacteria"/>
</dbReference>
<evidence type="ECO:0008006" key="5">
    <source>
        <dbReference type="Google" id="ProtNLM"/>
    </source>
</evidence>
<dbReference type="AlphaFoldDB" id="A8IMI0"/>
<accession>A8IMI0</accession>
<keyword evidence="4" id="KW-1185">Reference proteome</keyword>
<organism evidence="3 4">
    <name type="scientific">Azorhizobium caulinodans (strain ATCC 43989 / DSM 5975 / JCM 20966 / LMG 6465 / NBRC 14845 / NCIMB 13405 / ORS 571)</name>
    <dbReference type="NCBI Taxonomy" id="438753"/>
    <lineage>
        <taxon>Bacteria</taxon>
        <taxon>Pseudomonadati</taxon>
        <taxon>Pseudomonadota</taxon>
        <taxon>Alphaproteobacteria</taxon>
        <taxon>Hyphomicrobiales</taxon>
        <taxon>Xanthobacteraceae</taxon>
        <taxon>Azorhizobium</taxon>
    </lineage>
</organism>
<name>A8IMI0_AZOC5</name>
<dbReference type="CDD" id="cd07012">
    <property type="entry name" value="PBP2_Bug_TTT"/>
    <property type="match status" value="1"/>
</dbReference>
<dbReference type="STRING" id="438753.AZC_0556"/>
<dbReference type="Gene3D" id="3.40.190.10">
    <property type="entry name" value="Periplasmic binding protein-like II"/>
    <property type="match status" value="1"/>
</dbReference>
<evidence type="ECO:0000256" key="1">
    <source>
        <dbReference type="ARBA" id="ARBA00006987"/>
    </source>
</evidence>
<reference evidence="3 4" key="6">
    <citation type="journal article" date="2011" name="Appl. Environ. Microbiol.">
        <title>Involvement of the azorhizobial chromosome partition gene (parA) in the onset of bacteroid differentiation during Sesbania rostrata stem nodule development.</title>
        <authorList>
            <person name="Liu CT."/>
            <person name="Lee KB."/>
            <person name="Wang YS."/>
            <person name="Peng MH."/>
            <person name="Lee KT."/>
            <person name="Suzuki S."/>
            <person name="Suzuki T."/>
            <person name="Oyaizu H."/>
        </authorList>
    </citation>
    <scope>NUCLEOTIDE SEQUENCE [LARGE SCALE GENOMIC DNA]</scope>
    <source>
        <strain evidence="4">ATCC 43989 / DSM 5975 / JCM 20966 / LMG 6465 / NBRC 14845 / NCIMB 13405 / ORS 571</strain>
    </source>
</reference>
<dbReference type="PANTHER" id="PTHR42928">
    <property type="entry name" value="TRICARBOXYLATE-BINDING PROTEIN"/>
    <property type="match status" value="1"/>
</dbReference>
<dbReference type="Gene3D" id="3.40.190.150">
    <property type="entry name" value="Bordetella uptake gene, domain 1"/>
    <property type="match status" value="1"/>
</dbReference>
<dbReference type="InterPro" id="IPR005064">
    <property type="entry name" value="BUG"/>
</dbReference>
<dbReference type="InterPro" id="IPR042100">
    <property type="entry name" value="Bug_dom1"/>
</dbReference>
<dbReference type="KEGG" id="azc:AZC_0556"/>